<dbReference type="CDD" id="cd09274">
    <property type="entry name" value="RNase_HI_RT_Ty3"/>
    <property type="match status" value="1"/>
</dbReference>
<dbReference type="PROSITE" id="PS50994">
    <property type="entry name" value="INTEGRASE"/>
    <property type="match status" value="1"/>
</dbReference>
<dbReference type="InterPro" id="IPR001584">
    <property type="entry name" value="Integrase_cat-core"/>
</dbReference>
<keyword evidence="3" id="KW-0540">Nuclease</keyword>
<feature type="domain" description="Integrase catalytic" evidence="7">
    <location>
        <begin position="546"/>
        <end position="718"/>
    </location>
</feature>
<dbReference type="OrthoDB" id="1305902at2759"/>
<dbReference type="SUPFAM" id="SSF53098">
    <property type="entry name" value="Ribonuclease H-like"/>
    <property type="match status" value="1"/>
</dbReference>
<evidence type="ECO:0000256" key="5">
    <source>
        <dbReference type="ARBA" id="ARBA00023268"/>
    </source>
</evidence>
<dbReference type="PANTHER" id="PTHR37984:SF5">
    <property type="entry name" value="PROTEIN NYNRIN-LIKE"/>
    <property type="match status" value="1"/>
</dbReference>
<evidence type="ECO:0000259" key="7">
    <source>
        <dbReference type="PROSITE" id="PS50994"/>
    </source>
</evidence>
<dbReference type="SUPFAM" id="SSF56672">
    <property type="entry name" value="DNA/RNA polymerases"/>
    <property type="match status" value="1"/>
</dbReference>
<dbReference type="InterPro" id="IPR043502">
    <property type="entry name" value="DNA/RNA_pol_sf"/>
</dbReference>
<name>A0A1S3Y468_TOBAC</name>
<reference evidence="8" key="1">
    <citation type="submission" date="2025-08" db="UniProtKB">
        <authorList>
            <consortium name="RefSeq"/>
        </authorList>
    </citation>
    <scope>IDENTIFICATION</scope>
</reference>
<evidence type="ECO:0000256" key="4">
    <source>
        <dbReference type="ARBA" id="ARBA00022759"/>
    </source>
</evidence>
<evidence type="ECO:0000256" key="6">
    <source>
        <dbReference type="SAM" id="MobiDB-lite"/>
    </source>
</evidence>
<gene>
    <name evidence="8" type="primary">LOC107771988</name>
</gene>
<dbReference type="Pfam" id="PF17919">
    <property type="entry name" value="RT_RNaseH_2"/>
    <property type="match status" value="1"/>
</dbReference>
<evidence type="ECO:0000256" key="3">
    <source>
        <dbReference type="ARBA" id="ARBA00022722"/>
    </source>
</evidence>
<dbReference type="InterPro" id="IPR050951">
    <property type="entry name" value="Retrovirus_Pol_polyprotein"/>
</dbReference>
<dbReference type="Pfam" id="PF00665">
    <property type="entry name" value="rve"/>
    <property type="match status" value="1"/>
</dbReference>
<dbReference type="Gene3D" id="3.30.420.10">
    <property type="entry name" value="Ribonuclease H-like superfamily/Ribonuclease H"/>
    <property type="match status" value="1"/>
</dbReference>
<keyword evidence="1" id="KW-0808">Transferase</keyword>
<dbReference type="Gene3D" id="2.40.70.10">
    <property type="entry name" value="Acid Proteases"/>
    <property type="match status" value="1"/>
</dbReference>
<dbReference type="GO" id="GO:0004519">
    <property type="term" value="F:endonuclease activity"/>
    <property type="evidence" value="ECO:0007669"/>
    <property type="project" value="UniProtKB-KW"/>
</dbReference>
<keyword evidence="2" id="KW-0548">Nucleotidyltransferase</keyword>
<evidence type="ECO:0000256" key="2">
    <source>
        <dbReference type="ARBA" id="ARBA00022695"/>
    </source>
</evidence>
<dbReference type="OMA" id="WTIANIR"/>
<dbReference type="GO" id="GO:0015074">
    <property type="term" value="P:DNA integration"/>
    <property type="evidence" value="ECO:0007669"/>
    <property type="project" value="InterPro"/>
</dbReference>
<keyword evidence="4" id="KW-0378">Hydrolase</keyword>
<keyword evidence="5" id="KW-0511">Multifunctional enzyme</keyword>
<accession>A0A1S3Y468</accession>
<organism evidence="8">
    <name type="scientific">Nicotiana tabacum</name>
    <name type="common">Common tobacco</name>
    <dbReference type="NCBI Taxonomy" id="4097"/>
    <lineage>
        <taxon>Eukaryota</taxon>
        <taxon>Viridiplantae</taxon>
        <taxon>Streptophyta</taxon>
        <taxon>Embryophyta</taxon>
        <taxon>Tracheophyta</taxon>
        <taxon>Spermatophyta</taxon>
        <taxon>Magnoliopsida</taxon>
        <taxon>eudicotyledons</taxon>
        <taxon>Gunneridae</taxon>
        <taxon>Pentapetalae</taxon>
        <taxon>asterids</taxon>
        <taxon>lamiids</taxon>
        <taxon>Solanales</taxon>
        <taxon>Solanaceae</taxon>
        <taxon>Nicotianoideae</taxon>
        <taxon>Nicotianeae</taxon>
        <taxon>Nicotiana</taxon>
    </lineage>
</organism>
<dbReference type="PANTHER" id="PTHR37984">
    <property type="entry name" value="PROTEIN CBG26694"/>
    <property type="match status" value="1"/>
</dbReference>
<dbReference type="KEGG" id="nta:107771988"/>
<feature type="region of interest" description="Disordered" evidence="6">
    <location>
        <begin position="115"/>
        <end position="137"/>
    </location>
</feature>
<dbReference type="Gene3D" id="3.10.10.10">
    <property type="entry name" value="HIV Type 1 Reverse Transcriptase, subunit A, domain 1"/>
    <property type="match status" value="1"/>
</dbReference>
<dbReference type="InterPro" id="IPR036397">
    <property type="entry name" value="RNaseH_sf"/>
</dbReference>
<dbReference type="GO" id="GO:0016779">
    <property type="term" value="F:nucleotidyltransferase activity"/>
    <property type="evidence" value="ECO:0007669"/>
    <property type="project" value="UniProtKB-KW"/>
</dbReference>
<dbReference type="AlphaFoldDB" id="A0A1S3Y468"/>
<dbReference type="FunFam" id="3.10.20.370:FF:000001">
    <property type="entry name" value="Retrovirus-related Pol polyprotein from transposon 17.6-like protein"/>
    <property type="match status" value="1"/>
</dbReference>
<dbReference type="InterPro" id="IPR021109">
    <property type="entry name" value="Peptidase_aspartic_dom_sf"/>
</dbReference>
<proteinExistence type="predicted"/>
<evidence type="ECO:0000256" key="1">
    <source>
        <dbReference type="ARBA" id="ARBA00022679"/>
    </source>
</evidence>
<dbReference type="Gene3D" id="3.10.20.370">
    <property type="match status" value="1"/>
</dbReference>
<sequence length="774" mass="88978">MQQALQQKYKPPQAELPINPTSHIEEMLKKLMADQQTQATTHSVAIQNLERQMGQLASAQNTRPVGALRRDTKANPKATINAMSLRNDRQLEEVPSKKRKQVTFNVKSATIEVESEKAKESEMPAEEAVAKQPPPLVARPPPPFPQRLQKVQINILLEDILQEVPKYAKYIKDIVSNKRRLTEFETVLADRFLAHPEGVIEDVLVQVGSSIFAADFIILDCEPNQEVPFILGRPFLDMDRVFIDVCEGKMTMRVGDRVKVFNVYKALRLPAHYEELSMIFLVESEVTLLVPYMSSIDPFERSLIGDEEDSEDEMIEEIEQVLNMSYKYVNRFGRFEDSDRPVTLTPPKLSIEEAPKLELKPLPAHLYYAYLGKFETLPIVISSSLTDVQEEKLLRVFREHKKAIGWIITDIKGISPSFCMHTIFLEDGHRPSIEQQRRLNPIIKEVVKKEVIKWLDAGIIFPISDSNWDATFNFDEACLKAFEERKKKLVAAPIIVAPDWSLPFELMCDASDHAIGAVLGQRRDKMFYSIYYASKTLDDAQLNYTTIEKELLVVVWAFEKFQAYLVGTKVIVHTDHATIRGNKYILLAVYYVSKWVEAITLPTNNAKVVAAFVKKNIFSRFGTPRALISDEGKYFFNRLLNNLLAKYGVRHRVSATYHPQKSEQPKVSNREIKKILEKTLSVNMKDWAAKLDNALWVYRTEYKTPIGASPYKNVYGKACYIPIELEQKAYWAIKELNMDFEAAGEKRLLQLNELDEFRLHSYENAKLYKEKTKR</sequence>
<protein>
    <recommendedName>
        <fullName evidence="7">Integrase catalytic domain-containing protein</fullName>
    </recommendedName>
</protein>
<dbReference type="InterPro" id="IPR041577">
    <property type="entry name" value="RT_RNaseH_2"/>
</dbReference>
<dbReference type="RefSeq" id="XP_016446950.1">
    <property type="nucleotide sequence ID" value="XM_016591464.1"/>
</dbReference>
<dbReference type="InterPro" id="IPR012337">
    <property type="entry name" value="RNaseH-like_sf"/>
</dbReference>
<dbReference type="GO" id="GO:0003676">
    <property type="term" value="F:nucleic acid binding"/>
    <property type="evidence" value="ECO:0007669"/>
    <property type="project" value="InterPro"/>
</dbReference>
<evidence type="ECO:0000313" key="8">
    <source>
        <dbReference type="RefSeq" id="XP_016446950.1"/>
    </source>
</evidence>
<keyword evidence="4" id="KW-0255">Endonuclease</keyword>
<dbReference type="PaxDb" id="4097-A0A1S3Y468"/>